<proteinExistence type="predicted"/>
<feature type="repeat" description="RCC1" evidence="1">
    <location>
        <begin position="65"/>
        <end position="118"/>
    </location>
</feature>
<evidence type="ECO:0000256" key="1">
    <source>
        <dbReference type="PROSITE-ProRule" id="PRU00235"/>
    </source>
</evidence>
<dbReference type="InterPro" id="IPR000408">
    <property type="entry name" value="Reg_chr_condens"/>
</dbReference>
<organism evidence="3 4">
    <name type="scientific">Prorocentrum cordatum</name>
    <dbReference type="NCBI Taxonomy" id="2364126"/>
    <lineage>
        <taxon>Eukaryota</taxon>
        <taxon>Sar</taxon>
        <taxon>Alveolata</taxon>
        <taxon>Dinophyceae</taxon>
        <taxon>Prorocentrales</taxon>
        <taxon>Prorocentraceae</taxon>
        <taxon>Prorocentrum</taxon>
    </lineage>
</organism>
<keyword evidence="4" id="KW-1185">Reference proteome</keyword>
<dbReference type="PROSITE" id="PS50012">
    <property type="entry name" value="RCC1_3"/>
    <property type="match status" value="1"/>
</dbReference>
<gene>
    <name evidence="3" type="ORF">PCOR1329_LOCUS71155</name>
</gene>
<dbReference type="Gene3D" id="2.130.10.30">
    <property type="entry name" value="Regulator of chromosome condensation 1/beta-lactamase-inhibitor protein II"/>
    <property type="match status" value="1"/>
</dbReference>
<sequence length="121" mass="12437">GPSLQDAMAQGEEGGDGPAPELGGGPQAQAGVMDMVSTTGIEVMTEVVTEAAIGEAHGLMICYDGSIRAWGYNRQKQAIGEESEETFVKPQAVDDLPEGFKGHSLAVGGAQSYAIMKPPGT</sequence>
<dbReference type="EMBL" id="CAUYUJ010019431">
    <property type="protein sequence ID" value="CAK0891119.1"/>
    <property type="molecule type" value="Genomic_DNA"/>
</dbReference>
<feature type="non-terminal residue" evidence="3">
    <location>
        <position position="1"/>
    </location>
</feature>
<name>A0ABN9WZH2_9DINO</name>
<protein>
    <submittedName>
        <fullName evidence="3">Uncharacterized protein</fullName>
    </submittedName>
</protein>
<dbReference type="Proteomes" id="UP001189429">
    <property type="component" value="Unassembled WGS sequence"/>
</dbReference>
<evidence type="ECO:0000256" key="2">
    <source>
        <dbReference type="SAM" id="MobiDB-lite"/>
    </source>
</evidence>
<dbReference type="InterPro" id="IPR009091">
    <property type="entry name" value="RCC1/BLIP-II"/>
</dbReference>
<evidence type="ECO:0000313" key="4">
    <source>
        <dbReference type="Proteomes" id="UP001189429"/>
    </source>
</evidence>
<reference evidence="3" key="1">
    <citation type="submission" date="2023-10" db="EMBL/GenBank/DDBJ databases">
        <authorList>
            <person name="Chen Y."/>
            <person name="Shah S."/>
            <person name="Dougan E. K."/>
            <person name="Thang M."/>
            <person name="Chan C."/>
        </authorList>
    </citation>
    <scope>NUCLEOTIDE SEQUENCE [LARGE SCALE GENOMIC DNA]</scope>
</reference>
<accession>A0ABN9WZH2</accession>
<comment type="caution">
    <text evidence="3">The sequence shown here is derived from an EMBL/GenBank/DDBJ whole genome shotgun (WGS) entry which is preliminary data.</text>
</comment>
<dbReference type="SUPFAM" id="SSF50985">
    <property type="entry name" value="RCC1/BLIP-II"/>
    <property type="match status" value="1"/>
</dbReference>
<feature type="region of interest" description="Disordered" evidence="2">
    <location>
        <begin position="1"/>
        <end position="30"/>
    </location>
</feature>
<evidence type="ECO:0000313" key="3">
    <source>
        <dbReference type="EMBL" id="CAK0891119.1"/>
    </source>
</evidence>